<reference evidence="3" key="1">
    <citation type="submission" date="2018-03" db="EMBL/GenBank/DDBJ databases">
        <authorList>
            <person name="Guldener U."/>
        </authorList>
    </citation>
    <scope>NUCLEOTIDE SEQUENCE [LARGE SCALE GENOMIC DNA]</scope>
    <source>
        <strain evidence="3">ATCC34888</strain>
    </source>
</reference>
<evidence type="ECO:0000313" key="4">
    <source>
        <dbReference type="Proteomes" id="UP000325008"/>
    </source>
</evidence>
<dbReference type="OrthoDB" id="10446610at2759"/>
<accession>A0A5C3FVQ2</accession>
<keyword evidence="4" id="KW-1185">Reference proteome</keyword>
<protein>
    <submittedName>
        <fullName evidence="3">Uncharacterized protein</fullName>
    </submittedName>
</protein>
<feature type="transmembrane region" description="Helical" evidence="1">
    <location>
        <begin position="60"/>
        <end position="79"/>
    </location>
</feature>
<dbReference type="Proteomes" id="UP000325008">
    <property type="component" value="Unassembled WGS sequence"/>
</dbReference>
<comment type="caution">
    <text evidence="3">The sequence shown here is derived from an EMBL/GenBank/DDBJ whole genome shotgun (WGS) entry which is preliminary data.</text>
</comment>
<sequence length="116" mass="11562">MGRFNSALGLFGLGALLVCLGRVSGTSIQPLVDTTAGTTATTALDSPIAKSVTPYVPDGAMLFFGGATAIGIIVSLTCREPSVVAIPYQRAICSASSATLFLAGTTAILVGPAKDG</sequence>
<dbReference type="AlphaFoldDB" id="A0A5C3FVQ2"/>
<keyword evidence="1" id="KW-1133">Transmembrane helix</keyword>
<name>A0A5C3FVQ2_PSEA2</name>
<proteinExistence type="predicted"/>
<evidence type="ECO:0000256" key="2">
    <source>
        <dbReference type="SAM" id="SignalP"/>
    </source>
</evidence>
<dbReference type="EMBL" id="OOIQ01000015">
    <property type="protein sequence ID" value="SPO47647.1"/>
    <property type="molecule type" value="Genomic_DNA"/>
</dbReference>
<feature type="transmembrane region" description="Helical" evidence="1">
    <location>
        <begin position="91"/>
        <end position="110"/>
    </location>
</feature>
<feature type="chain" id="PRO_5022935794" evidence="2">
    <location>
        <begin position="26"/>
        <end position="116"/>
    </location>
</feature>
<keyword evidence="1" id="KW-0812">Transmembrane</keyword>
<organism evidence="3 4">
    <name type="scientific">Pseudozyma antarctica</name>
    <name type="common">Yeast</name>
    <name type="synonym">Candida antarctica</name>
    <dbReference type="NCBI Taxonomy" id="84753"/>
    <lineage>
        <taxon>Eukaryota</taxon>
        <taxon>Fungi</taxon>
        <taxon>Dikarya</taxon>
        <taxon>Basidiomycota</taxon>
        <taxon>Ustilaginomycotina</taxon>
        <taxon>Ustilaginomycetes</taxon>
        <taxon>Ustilaginales</taxon>
        <taxon>Ustilaginaceae</taxon>
        <taxon>Moesziomyces</taxon>
    </lineage>
</organism>
<evidence type="ECO:0000313" key="3">
    <source>
        <dbReference type="EMBL" id="SPO47647.1"/>
    </source>
</evidence>
<keyword evidence="2" id="KW-0732">Signal</keyword>
<feature type="signal peptide" evidence="2">
    <location>
        <begin position="1"/>
        <end position="25"/>
    </location>
</feature>
<evidence type="ECO:0000256" key="1">
    <source>
        <dbReference type="SAM" id="Phobius"/>
    </source>
</evidence>
<gene>
    <name evidence="3" type="ORF">PSANT_05335</name>
</gene>
<keyword evidence="1" id="KW-0472">Membrane</keyword>